<evidence type="ECO:0000256" key="2">
    <source>
        <dbReference type="ARBA" id="ARBA00022737"/>
    </source>
</evidence>
<dbReference type="InterPro" id="IPR003591">
    <property type="entry name" value="Leu-rich_rpt_typical-subtyp"/>
</dbReference>
<dbReference type="Gene3D" id="3.80.10.10">
    <property type="entry name" value="Ribonuclease Inhibitor"/>
    <property type="match status" value="2"/>
</dbReference>
<dbReference type="AlphaFoldDB" id="W9QJP5"/>
<reference evidence="5" key="1">
    <citation type="submission" date="2013-01" db="EMBL/GenBank/DDBJ databases">
        <title>Draft Genome Sequence of a Mulberry Tree, Morus notabilis C.K. Schneid.</title>
        <authorList>
            <person name="He N."/>
            <person name="Zhao S."/>
        </authorList>
    </citation>
    <scope>NUCLEOTIDE SEQUENCE</scope>
</reference>
<evidence type="ECO:0000313" key="5">
    <source>
        <dbReference type="Proteomes" id="UP000030645"/>
    </source>
</evidence>
<evidence type="ECO:0000259" key="3">
    <source>
        <dbReference type="Pfam" id="PF20160"/>
    </source>
</evidence>
<evidence type="ECO:0000313" key="4">
    <source>
        <dbReference type="EMBL" id="EXB27063.1"/>
    </source>
</evidence>
<keyword evidence="1" id="KW-0433">Leucine-rich repeat</keyword>
<gene>
    <name evidence="4" type="ORF">L484_007408</name>
</gene>
<dbReference type="SUPFAM" id="SSF52058">
    <property type="entry name" value="L domain-like"/>
    <property type="match status" value="1"/>
</dbReference>
<dbReference type="InterPro" id="IPR001611">
    <property type="entry name" value="Leu-rich_rpt"/>
</dbReference>
<dbReference type="PRINTS" id="PR00364">
    <property type="entry name" value="DISEASERSIST"/>
</dbReference>
<dbReference type="Pfam" id="PF20160">
    <property type="entry name" value="C-JID"/>
    <property type="match status" value="1"/>
</dbReference>
<dbReference type="InterPro" id="IPR011713">
    <property type="entry name" value="Leu-rich_rpt_3"/>
</dbReference>
<accession>W9QJP5</accession>
<proteinExistence type="predicted"/>
<dbReference type="PANTHER" id="PTHR45752:SF171">
    <property type="entry name" value="TMV RESISTANCE PROTEIN N-LIKE"/>
    <property type="match status" value="1"/>
</dbReference>
<keyword evidence="5" id="KW-1185">Reference proteome</keyword>
<feature type="domain" description="C-JID" evidence="3">
    <location>
        <begin position="532"/>
        <end position="668"/>
    </location>
</feature>
<dbReference type="Proteomes" id="UP000030645">
    <property type="component" value="Unassembled WGS sequence"/>
</dbReference>
<dbReference type="SUPFAM" id="SSF52540">
    <property type="entry name" value="P-loop containing nucleoside triphosphate hydrolases"/>
    <property type="match status" value="1"/>
</dbReference>
<dbReference type="Pfam" id="PF07725">
    <property type="entry name" value="LRR_3"/>
    <property type="match status" value="1"/>
</dbReference>
<name>W9QJP5_9ROSA</name>
<keyword evidence="2" id="KW-0677">Repeat</keyword>
<dbReference type="Pfam" id="PF13855">
    <property type="entry name" value="LRR_8"/>
    <property type="match status" value="1"/>
</dbReference>
<dbReference type="EMBL" id="KE343375">
    <property type="protein sequence ID" value="EXB27063.1"/>
    <property type="molecule type" value="Genomic_DNA"/>
</dbReference>
<dbReference type="InterPro" id="IPR045344">
    <property type="entry name" value="C-JID"/>
</dbReference>
<evidence type="ECO:0000256" key="1">
    <source>
        <dbReference type="ARBA" id="ARBA00022614"/>
    </source>
</evidence>
<protein>
    <submittedName>
        <fullName evidence="4">TMV resistance protein N</fullName>
    </submittedName>
</protein>
<dbReference type="Pfam" id="PF00560">
    <property type="entry name" value="LRR_1"/>
    <property type="match status" value="1"/>
</dbReference>
<dbReference type="InterPro" id="IPR032675">
    <property type="entry name" value="LRR_dom_sf"/>
</dbReference>
<organism evidence="4 5">
    <name type="scientific">Morus notabilis</name>
    <dbReference type="NCBI Taxonomy" id="981085"/>
    <lineage>
        <taxon>Eukaryota</taxon>
        <taxon>Viridiplantae</taxon>
        <taxon>Streptophyta</taxon>
        <taxon>Embryophyta</taxon>
        <taxon>Tracheophyta</taxon>
        <taxon>Spermatophyta</taxon>
        <taxon>Magnoliopsida</taxon>
        <taxon>eudicotyledons</taxon>
        <taxon>Gunneridae</taxon>
        <taxon>Pentapetalae</taxon>
        <taxon>rosids</taxon>
        <taxon>fabids</taxon>
        <taxon>Rosales</taxon>
        <taxon>Moraceae</taxon>
        <taxon>Moreae</taxon>
        <taxon>Morus</taxon>
    </lineage>
</organism>
<dbReference type="SMART" id="SM00369">
    <property type="entry name" value="LRR_TYP"/>
    <property type="match status" value="3"/>
</dbReference>
<dbReference type="PANTHER" id="PTHR45752">
    <property type="entry name" value="LEUCINE-RICH REPEAT-CONTAINING"/>
    <property type="match status" value="1"/>
</dbReference>
<sequence length="688" mass="78514">MMLFLTVSTPELTLYPSTMERYLLLFSELLEEKDRDTITSFAEERLRRRKVLIVLDDVNALEQLEVFAEDHHWRNSPTADDVMLSKRVVNYANGNPLALKVLGSFLRSRRLWPWKFLPSNFMPHNLVELRMPCSNLERLWCGIDIILGNLKYVDLHSPDHLIEISALSQAPNLMSVDLGHCRALRQVPSLRFRISEELTCLDQRYHECNRVECRTIGHLKLDKCTALEVVEKITGNLDFLDLSRCRFLKNLPSDIQKLKSLKCLNLSGCLYFDKLSVLPRNMIELDLSRTAIEELPSSSIEYLSSLEKLDLSNCERFKSLPTSICKLKSLKSLDLRRCWKLEIFPKILEPLEHLESLNLHSTGIQVLPPSISMLHFLRSLNLSFSNLSETPEEIGRLSSLEILNLLETRIEGMPVSIKDLSKLTELVISCCKRLKYLPELPFSLEYLNADRCVSLETIANSRDVIKQGLSSGNHVITFRNFVYSGCSKLGLNTQNNIVSEFQLRTLDTSIKCLLPVHGALKKSDCPGVGICFPGNKIPMWFTYQSKGPSINIKLSSDLKSTNFVGLAVCVVLNAEEMWSLYLSSLNLSCETNFKTNCTKSCKFDWDFIDFDLYAPLEGTFKSNVFMWYKHVNYNNYPDTEEVSFRFRCGFAGNVRSCGVRLLYLQDAEDVLGFTGKHGKSNVLSTRAV</sequence>
<dbReference type="InterPro" id="IPR027417">
    <property type="entry name" value="P-loop_NTPase"/>
</dbReference>
<dbReference type="InterPro" id="IPR050715">
    <property type="entry name" value="LRR-SigEffector_domain"/>
</dbReference>